<dbReference type="EMBL" id="VBPA01000079">
    <property type="protein sequence ID" value="TMQ72079.1"/>
    <property type="molecule type" value="Genomic_DNA"/>
</dbReference>
<name>A0A538U8P8_UNCEI</name>
<proteinExistence type="predicted"/>
<protein>
    <submittedName>
        <fullName evidence="1">Uncharacterized protein</fullName>
    </submittedName>
</protein>
<dbReference type="AlphaFoldDB" id="A0A538U8P8"/>
<gene>
    <name evidence="1" type="ORF">E6K80_03730</name>
</gene>
<evidence type="ECO:0000313" key="1">
    <source>
        <dbReference type="EMBL" id="TMQ72079.1"/>
    </source>
</evidence>
<comment type="caution">
    <text evidence="1">The sequence shown here is derived from an EMBL/GenBank/DDBJ whole genome shotgun (WGS) entry which is preliminary data.</text>
</comment>
<accession>A0A538U8P8</accession>
<evidence type="ECO:0000313" key="2">
    <source>
        <dbReference type="Proteomes" id="UP000319836"/>
    </source>
</evidence>
<reference evidence="1 2" key="1">
    <citation type="journal article" date="2019" name="Nat. Microbiol.">
        <title>Mediterranean grassland soil C-N compound turnover is dependent on rainfall and depth, and is mediated by genomically divergent microorganisms.</title>
        <authorList>
            <person name="Diamond S."/>
            <person name="Andeer P.F."/>
            <person name="Li Z."/>
            <person name="Crits-Christoph A."/>
            <person name="Burstein D."/>
            <person name="Anantharaman K."/>
            <person name="Lane K.R."/>
            <person name="Thomas B.C."/>
            <person name="Pan C."/>
            <person name="Northen T.R."/>
            <person name="Banfield J.F."/>
        </authorList>
    </citation>
    <scope>NUCLEOTIDE SEQUENCE [LARGE SCALE GENOMIC DNA]</scope>
    <source>
        <strain evidence="1">WS_10</strain>
    </source>
</reference>
<dbReference type="Proteomes" id="UP000319836">
    <property type="component" value="Unassembled WGS sequence"/>
</dbReference>
<organism evidence="1 2">
    <name type="scientific">Eiseniibacteriota bacterium</name>
    <dbReference type="NCBI Taxonomy" id="2212470"/>
    <lineage>
        <taxon>Bacteria</taxon>
        <taxon>Candidatus Eiseniibacteriota</taxon>
    </lineage>
</organism>
<sequence>MAVSFGTPARVAGGIDVPVHVEGADRIGAARLVFHIPSDGIASATITPTHSTPDWLTLDAWTGGTLSLGMIGVMQARPALAPLPTGLDFVMHLGLVGAPGDDSKVALAESEFSGTDGVLLVTDFGSPVVRLGAGYRSWWTRRGPIRSRPVPPSG</sequence>